<name>A0ABY7N850_ALCFA</name>
<protein>
    <submittedName>
        <fullName evidence="2">Uncharacterized protein</fullName>
    </submittedName>
</protein>
<gene>
    <name evidence="2" type="ORF">M2J83_09885</name>
</gene>
<keyword evidence="3" id="KW-1185">Reference proteome</keyword>
<dbReference type="RefSeq" id="WP_155274653.1">
    <property type="nucleotide sequence ID" value="NZ_CAXOJJ010000069.1"/>
</dbReference>
<dbReference type="Proteomes" id="UP001211866">
    <property type="component" value="Chromosome"/>
</dbReference>
<reference evidence="2 3" key="1">
    <citation type="submission" date="2022-05" db="EMBL/GenBank/DDBJ databases">
        <title>Complete sequence of strain NY11312.</title>
        <authorList>
            <person name="Zhou D."/>
        </authorList>
    </citation>
    <scope>NUCLEOTIDE SEQUENCE [LARGE SCALE GENOMIC DNA]</scope>
    <source>
        <strain evidence="2 3">NY11312</strain>
    </source>
</reference>
<evidence type="ECO:0000313" key="2">
    <source>
        <dbReference type="EMBL" id="WBM40100.1"/>
    </source>
</evidence>
<proteinExistence type="predicted"/>
<dbReference type="EMBL" id="CP096916">
    <property type="protein sequence ID" value="WBM40100.1"/>
    <property type="molecule type" value="Genomic_DNA"/>
</dbReference>
<feature type="region of interest" description="Disordered" evidence="1">
    <location>
        <begin position="33"/>
        <end position="58"/>
    </location>
</feature>
<accession>A0ABY7N850</accession>
<organism evidence="2 3">
    <name type="scientific">Alcaligenes faecalis</name>
    <dbReference type="NCBI Taxonomy" id="511"/>
    <lineage>
        <taxon>Bacteria</taxon>
        <taxon>Pseudomonadati</taxon>
        <taxon>Pseudomonadota</taxon>
        <taxon>Betaproteobacteria</taxon>
        <taxon>Burkholderiales</taxon>
        <taxon>Alcaligenaceae</taxon>
        <taxon>Alcaligenes</taxon>
    </lineage>
</organism>
<evidence type="ECO:0000313" key="3">
    <source>
        <dbReference type="Proteomes" id="UP001211866"/>
    </source>
</evidence>
<feature type="compositionally biased region" description="Polar residues" evidence="1">
    <location>
        <begin position="44"/>
        <end position="58"/>
    </location>
</feature>
<evidence type="ECO:0000256" key="1">
    <source>
        <dbReference type="SAM" id="MobiDB-lite"/>
    </source>
</evidence>
<sequence length="58" mass="6704">MSEGKRAAKATRQVKDGAEIKRKYRCFIAKHYKAGRRSRAMQPERQQNKTQNTAASQH</sequence>